<evidence type="ECO:0000313" key="4">
    <source>
        <dbReference type="RefSeq" id="XP_008485065.1"/>
    </source>
</evidence>
<dbReference type="Proteomes" id="UP000079169">
    <property type="component" value="Unplaced"/>
</dbReference>
<dbReference type="SUPFAM" id="SSF56672">
    <property type="entry name" value="DNA/RNA polymerases"/>
    <property type="match status" value="1"/>
</dbReference>
<dbReference type="KEGG" id="dci:103521735"/>
<evidence type="ECO:0000313" key="3">
    <source>
        <dbReference type="RefSeq" id="XP_008485064.1"/>
    </source>
</evidence>
<gene>
    <name evidence="3" type="primary">LOC103521735</name>
    <name evidence="4" type="synonym">LOC103521736</name>
</gene>
<evidence type="ECO:0000259" key="1">
    <source>
        <dbReference type="PROSITE" id="PS50878"/>
    </source>
</evidence>
<organism evidence="2 3">
    <name type="scientific">Diaphorina citri</name>
    <name type="common">Asian citrus psyllid</name>
    <dbReference type="NCBI Taxonomy" id="121845"/>
    <lineage>
        <taxon>Eukaryota</taxon>
        <taxon>Metazoa</taxon>
        <taxon>Ecdysozoa</taxon>
        <taxon>Arthropoda</taxon>
        <taxon>Hexapoda</taxon>
        <taxon>Insecta</taxon>
        <taxon>Pterygota</taxon>
        <taxon>Neoptera</taxon>
        <taxon>Paraneoptera</taxon>
        <taxon>Hemiptera</taxon>
        <taxon>Sternorrhyncha</taxon>
        <taxon>Psylloidea</taxon>
        <taxon>Psyllidae</taxon>
        <taxon>Diaphorininae</taxon>
        <taxon>Diaphorina</taxon>
    </lineage>
</organism>
<dbReference type="GeneID" id="103521735"/>
<reference evidence="3 4" key="1">
    <citation type="submission" date="2025-04" db="UniProtKB">
        <authorList>
            <consortium name="RefSeq"/>
        </authorList>
    </citation>
    <scope>IDENTIFICATION</scope>
</reference>
<accession>A0A1S3DPM6</accession>
<dbReference type="Pfam" id="PF00078">
    <property type="entry name" value="RVT_1"/>
    <property type="match status" value="1"/>
</dbReference>
<sequence length="471" mass="53233">MTPAIKSSMRERDRLYIRYRHTGQQDTLQAYKAKKNATNYMVRKAQQNFARGILHGGPRSTWRKLNSVGLGNVKSLNPITADLDDLNDYFVSVVPSPCNSTKSRTLAELDTQTNLIQDNISFDFQEVTSQDVKKALTSIKSKASGYDGVDITMIRISLAWFLPIITHIFNKSLSSGKFPDFWKFSNIIPLNKVASPSSCVDYRPISLLPVLSKGLEKIVVRQIWAFIEEHNIIDPFQSGFRCHHSTATALVKVTNDIRWALDARQITILALLDLSKAFDSVDFDVLLKTLETMHFSNNVLSWIGSYLRDRKQRVFSHGKTSAWKPIRSGVPQGSVAGPLLFALYISSIQRVFVHCKYHIYADDVQVYIHCLPEDIAEAIRLLNEDLHNFSEWAKSLFLKPNPSKTQVLIVGTNNFVSTMASLQLPPVILDGQQIPFTQCAKNLGMKIDSTLSWSLRQRCKEEGILLTSHIE</sequence>
<dbReference type="CDD" id="cd01650">
    <property type="entry name" value="RT_nLTR_like"/>
    <property type="match status" value="1"/>
</dbReference>
<dbReference type="OMA" id="CIATHVP"/>
<dbReference type="KEGG" id="dci:103521736"/>
<name>A0A1S3DPM6_DIACI</name>
<protein>
    <submittedName>
        <fullName evidence="3">Uncharacterized protein LOC103521735</fullName>
    </submittedName>
    <submittedName>
        <fullName evidence="4">Uncharacterized protein LOC103521736</fullName>
    </submittedName>
</protein>
<proteinExistence type="predicted"/>
<dbReference type="PROSITE" id="PS50878">
    <property type="entry name" value="RT_POL"/>
    <property type="match status" value="1"/>
</dbReference>
<dbReference type="PANTHER" id="PTHR33332">
    <property type="entry name" value="REVERSE TRANSCRIPTASE DOMAIN-CONTAINING PROTEIN"/>
    <property type="match status" value="1"/>
</dbReference>
<dbReference type="RefSeq" id="XP_008485064.1">
    <property type="nucleotide sequence ID" value="XM_008486842.3"/>
</dbReference>
<dbReference type="InterPro" id="IPR043502">
    <property type="entry name" value="DNA/RNA_pol_sf"/>
</dbReference>
<dbReference type="STRING" id="121845.A0A1S3DPM6"/>
<evidence type="ECO:0000313" key="2">
    <source>
        <dbReference type="Proteomes" id="UP000079169"/>
    </source>
</evidence>
<dbReference type="RefSeq" id="XP_008485065.1">
    <property type="nucleotide sequence ID" value="XM_008486843.3"/>
</dbReference>
<dbReference type="GeneID" id="103521736"/>
<feature type="domain" description="Reverse transcriptase" evidence="1">
    <location>
        <begin position="171"/>
        <end position="414"/>
    </location>
</feature>
<dbReference type="GO" id="GO:0071897">
    <property type="term" value="P:DNA biosynthetic process"/>
    <property type="evidence" value="ECO:0007669"/>
    <property type="project" value="UniProtKB-ARBA"/>
</dbReference>
<dbReference type="InterPro" id="IPR000477">
    <property type="entry name" value="RT_dom"/>
</dbReference>
<keyword evidence="2" id="KW-1185">Reference proteome</keyword>
<dbReference type="PaxDb" id="121845-A0A1S3DPM6"/>
<dbReference type="AlphaFoldDB" id="A0A1S3DPM6"/>